<accession>A0AA39J3Y1</accession>
<proteinExistence type="inferred from homology"/>
<gene>
    <name evidence="2" type="ORF">EV420DRAFT_1592608</name>
</gene>
<dbReference type="GeneID" id="85358484"/>
<dbReference type="AlphaFoldDB" id="A0AA39J3Y1"/>
<name>A0AA39J3Y1_ARMTA</name>
<dbReference type="GO" id="GO:0005975">
    <property type="term" value="P:carbohydrate metabolic process"/>
    <property type="evidence" value="ECO:0007669"/>
    <property type="project" value="InterPro"/>
</dbReference>
<evidence type="ECO:0000256" key="1">
    <source>
        <dbReference type="RuleBase" id="RU003690"/>
    </source>
</evidence>
<reference evidence="2" key="1">
    <citation type="submission" date="2023-06" db="EMBL/GenBank/DDBJ databases">
        <authorList>
            <consortium name="Lawrence Berkeley National Laboratory"/>
            <person name="Ahrendt S."/>
            <person name="Sahu N."/>
            <person name="Indic B."/>
            <person name="Wong-Bajracharya J."/>
            <person name="Merenyi Z."/>
            <person name="Ke H.-M."/>
            <person name="Monk M."/>
            <person name="Kocsube S."/>
            <person name="Drula E."/>
            <person name="Lipzen A."/>
            <person name="Balint B."/>
            <person name="Henrissat B."/>
            <person name="Andreopoulos B."/>
            <person name="Martin F.M."/>
            <person name="Harder C.B."/>
            <person name="Rigling D."/>
            <person name="Ford K.L."/>
            <person name="Foster G.D."/>
            <person name="Pangilinan J."/>
            <person name="Papanicolaou A."/>
            <person name="Barry K."/>
            <person name="LaButti K."/>
            <person name="Viragh M."/>
            <person name="Koriabine M."/>
            <person name="Yan M."/>
            <person name="Riley R."/>
            <person name="Champramary S."/>
            <person name="Plett K.L."/>
            <person name="Tsai I.J."/>
            <person name="Slot J."/>
            <person name="Sipos G."/>
            <person name="Plett J."/>
            <person name="Nagy L.G."/>
            <person name="Grigoriev I.V."/>
        </authorList>
    </citation>
    <scope>NUCLEOTIDE SEQUENCE</scope>
    <source>
        <strain evidence="2">CCBAS 213</strain>
    </source>
</reference>
<dbReference type="RefSeq" id="XP_060322042.1">
    <property type="nucleotide sequence ID" value="XM_060474936.1"/>
</dbReference>
<comment type="similarity">
    <text evidence="1">Belongs to the glycosyl hydrolase 1 family.</text>
</comment>
<organism evidence="2 3">
    <name type="scientific">Armillaria tabescens</name>
    <name type="common">Ringless honey mushroom</name>
    <name type="synonym">Agaricus tabescens</name>
    <dbReference type="NCBI Taxonomy" id="1929756"/>
    <lineage>
        <taxon>Eukaryota</taxon>
        <taxon>Fungi</taxon>
        <taxon>Dikarya</taxon>
        <taxon>Basidiomycota</taxon>
        <taxon>Agaricomycotina</taxon>
        <taxon>Agaricomycetes</taxon>
        <taxon>Agaricomycetidae</taxon>
        <taxon>Agaricales</taxon>
        <taxon>Marasmiineae</taxon>
        <taxon>Physalacriaceae</taxon>
        <taxon>Desarmillaria</taxon>
    </lineage>
</organism>
<dbReference type="InterPro" id="IPR017853">
    <property type="entry name" value="GH"/>
</dbReference>
<dbReference type="EMBL" id="JAUEPS010000144">
    <property type="protein sequence ID" value="KAK0435682.1"/>
    <property type="molecule type" value="Genomic_DNA"/>
</dbReference>
<dbReference type="Proteomes" id="UP001175211">
    <property type="component" value="Unassembled WGS sequence"/>
</dbReference>
<comment type="caution">
    <text evidence="2">The sequence shown here is derived from an EMBL/GenBank/DDBJ whole genome shotgun (WGS) entry which is preliminary data.</text>
</comment>
<dbReference type="PANTHER" id="PTHR10353">
    <property type="entry name" value="GLYCOSYL HYDROLASE"/>
    <property type="match status" value="1"/>
</dbReference>
<keyword evidence="2" id="KW-0378">Hydrolase</keyword>
<evidence type="ECO:0000313" key="3">
    <source>
        <dbReference type="Proteomes" id="UP001175211"/>
    </source>
</evidence>
<dbReference type="InterPro" id="IPR001360">
    <property type="entry name" value="Glyco_hydro_1"/>
</dbReference>
<protein>
    <submittedName>
        <fullName evidence="2">Glycoside hydrolase superfamily</fullName>
    </submittedName>
</protein>
<dbReference type="Gene3D" id="3.20.20.80">
    <property type="entry name" value="Glycosidases"/>
    <property type="match status" value="1"/>
</dbReference>
<dbReference type="Pfam" id="PF00232">
    <property type="entry name" value="Glyco_hydro_1"/>
    <property type="match status" value="1"/>
</dbReference>
<dbReference type="PANTHER" id="PTHR10353:SF53">
    <property type="entry name" value="BETA-1,4-GLUCOSIDASE (EUROFUNG)"/>
    <property type="match status" value="1"/>
</dbReference>
<dbReference type="SUPFAM" id="SSF51445">
    <property type="entry name" value="(Trans)glycosidases"/>
    <property type="match status" value="1"/>
</dbReference>
<keyword evidence="3" id="KW-1185">Reference proteome</keyword>
<sequence>MTIDEITYDVDRHNPLSGGSEIAFKNDDYITPWRSNSTEDALAVKRHAAFQIGIFSNPVCTTGDWPDIVKDTLPSEYLPRFTDQEKKDILGSADFFAIDSYRSQWVSAPAEGIDAYVANTSHPLWPVCNEPVLFDSDYGWAIGPAADPLATWLQATPVAIRPLLKDLHSRWLSNKLHVSEFSFAEPYENEKTDLSQIKEDVDRTNYFLTYLGEMLLSIHEDGVPIQGAFAWASGTSVRFGIQHVNYTTLERTYKHSAQSLAEFFASHLQD</sequence>
<evidence type="ECO:0000313" key="2">
    <source>
        <dbReference type="EMBL" id="KAK0435682.1"/>
    </source>
</evidence>
<dbReference type="GO" id="GO:0008422">
    <property type="term" value="F:beta-glucosidase activity"/>
    <property type="evidence" value="ECO:0007669"/>
    <property type="project" value="TreeGrafter"/>
</dbReference>